<evidence type="ECO:0000259" key="1">
    <source>
        <dbReference type="Pfam" id="PF08268"/>
    </source>
</evidence>
<feature type="domain" description="F-box associated beta-propeller type 3" evidence="1">
    <location>
        <begin position="10"/>
        <end position="183"/>
    </location>
</feature>
<dbReference type="EMBL" id="JAAMPC010000565">
    <property type="protein sequence ID" value="KAG2242258.1"/>
    <property type="molecule type" value="Genomic_DNA"/>
</dbReference>
<keyword evidence="3" id="KW-1185">Reference proteome</keyword>
<dbReference type="PANTHER" id="PTHR31111:SF138">
    <property type="entry name" value="F-BOX ASSOCIATED DOMAIN-CONTAINING PROTEIN"/>
    <property type="match status" value="1"/>
</dbReference>
<dbReference type="NCBIfam" id="TIGR01640">
    <property type="entry name" value="F_box_assoc_1"/>
    <property type="match status" value="1"/>
</dbReference>
<proteinExistence type="predicted"/>
<reference evidence="2 3" key="1">
    <citation type="submission" date="2020-02" db="EMBL/GenBank/DDBJ databases">
        <authorList>
            <person name="Ma Q."/>
            <person name="Huang Y."/>
            <person name="Song X."/>
            <person name="Pei D."/>
        </authorList>
    </citation>
    <scope>NUCLEOTIDE SEQUENCE [LARGE SCALE GENOMIC DNA]</scope>
    <source>
        <strain evidence="2">Sxm20200214</strain>
        <tissue evidence="2">Leaf</tissue>
    </source>
</reference>
<accession>A0A8X7P1M5</accession>
<dbReference type="Pfam" id="PF08268">
    <property type="entry name" value="FBA_3"/>
    <property type="match status" value="1"/>
</dbReference>
<feature type="non-terminal residue" evidence="2">
    <location>
        <position position="224"/>
    </location>
</feature>
<name>A0A8X7P1M5_BRACI</name>
<evidence type="ECO:0000313" key="2">
    <source>
        <dbReference type="EMBL" id="KAG2242258.1"/>
    </source>
</evidence>
<dbReference type="InterPro" id="IPR017451">
    <property type="entry name" value="F-box-assoc_interact_dom"/>
</dbReference>
<dbReference type="InterPro" id="IPR043137">
    <property type="entry name" value="GGT_ssub_C"/>
</dbReference>
<gene>
    <name evidence="2" type="ORF">Bca52824_095900</name>
</gene>
<dbReference type="Proteomes" id="UP000886595">
    <property type="component" value="Unassembled WGS sequence"/>
</dbReference>
<protein>
    <recommendedName>
        <fullName evidence="1">F-box associated beta-propeller type 3 domain-containing protein</fullName>
    </recommendedName>
</protein>
<dbReference type="InterPro" id="IPR013187">
    <property type="entry name" value="F-box-assoc_dom_typ3"/>
</dbReference>
<comment type="caution">
    <text evidence="2">The sequence shown here is derived from an EMBL/GenBank/DDBJ whole genome shotgun (WGS) entry which is preliminary data.</text>
</comment>
<feature type="non-terminal residue" evidence="2">
    <location>
        <position position="1"/>
    </location>
</feature>
<dbReference type="PANTHER" id="PTHR31111">
    <property type="entry name" value="BNAA05G37150D PROTEIN-RELATED"/>
    <property type="match status" value="1"/>
</dbReference>
<sequence length="224" mass="25201">VLSLDKAGGSARVRVLTISREDNNNWRTVYSGVAHTAYGPGLCLGGTIYYTAQARMFEQVLMCFDLQTEEFRCIRLPEQLDDGLIFSQGQCVRLVNFHGKPGLVEGDGMAVDLLSLWQLEDSKSSWFKREFNLPKTHLGLFEGDEHKFIGTGDVGELIYAPCYKNVPGYQFHEQYVIYYNYVRAAVGASGGMYIIAGTTEVFVNHFFRSMDPLSSVVAPRIYHQ</sequence>
<evidence type="ECO:0000313" key="3">
    <source>
        <dbReference type="Proteomes" id="UP000886595"/>
    </source>
</evidence>
<dbReference type="Gene3D" id="3.60.20.40">
    <property type="match status" value="1"/>
</dbReference>
<organism evidence="2 3">
    <name type="scientific">Brassica carinata</name>
    <name type="common">Ethiopian mustard</name>
    <name type="synonym">Abyssinian cabbage</name>
    <dbReference type="NCBI Taxonomy" id="52824"/>
    <lineage>
        <taxon>Eukaryota</taxon>
        <taxon>Viridiplantae</taxon>
        <taxon>Streptophyta</taxon>
        <taxon>Embryophyta</taxon>
        <taxon>Tracheophyta</taxon>
        <taxon>Spermatophyta</taxon>
        <taxon>Magnoliopsida</taxon>
        <taxon>eudicotyledons</taxon>
        <taxon>Gunneridae</taxon>
        <taxon>Pentapetalae</taxon>
        <taxon>rosids</taxon>
        <taxon>malvids</taxon>
        <taxon>Brassicales</taxon>
        <taxon>Brassicaceae</taxon>
        <taxon>Brassiceae</taxon>
        <taxon>Brassica</taxon>
    </lineage>
</organism>
<dbReference type="OrthoDB" id="10599739at2759"/>
<dbReference type="AlphaFoldDB" id="A0A8X7P1M5"/>